<keyword evidence="8" id="KW-0129">CBS domain</keyword>
<proteinExistence type="inferred from homology"/>
<sequence>MNEDQNNINELNNDLPPEEEQQIRVRAIKDIIVSLNITKAREFVDEVPNADIAALFPELTLEEQLTFLRLIKTDEAAEIFSYLDEDIQVELAKSFTEDWGMKLLQELQSDELVDVLDELPANVTSKILAYTSSSKRSALNKLLSYNDDEVGSIMSIDISSIPNFYTCEQALNKIRRDYGKNKKELVHYYYVIDNRNKLLGALTLEEIIFAKPSEKIDNLYSPVAYIETSEKKEEAAKVFSEHDMSVLPVVNHEKRLIGMITSDDVIDVIQEEATEDIYKMAGIDKKAADIEYSKTPWYRLFRSRILWVSLLLLLATITQIIINYTLYKTTKLFEQANTANILITISFAAIIPVVIGASNNASIQANVSVSRALALDEIDRKDYKTVVWKELLVGFFIGLVLMILNTGRLGIYFSATKDLFGTDKYKYLALILGTSIALFLSVILSSLFGALIPIAFARAKKDPSSMSSILLNTLLDFITTLIMFGIVFGIMYGFIGFDKLSV</sequence>
<evidence type="ECO:0000313" key="11">
    <source>
        <dbReference type="EMBL" id="WXL28816.1"/>
    </source>
</evidence>
<name>A0ABZ2RP79_9BACT</name>
<dbReference type="PANTHER" id="PTHR43773">
    <property type="entry name" value="MAGNESIUM TRANSPORTER MGTE"/>
    <property type="match status" value="1"/>
</dbReference>
<dbReference type="SUPFAM" id="SSF161093">
    <property type="entry name" value="MgtE membrane domain-like"/>
    <property type="match status" value="1"/>
</dbReference>
<dbReference type="CDD" id="cd04606">
    <property type="entry name" value="CBS_pair_Mg_transporter"/>
    <property type="match status" value="1"/>
</dbReference>
<dbReference type="Pfam" id="PF01769">
    <property type="entry name" value="MgtE"/>
    <property type="match status" value="1"/>
</dbReference>
<evidence type="ECO:0000256" key="9">
    <source>
        <dbReference type="RuleBase" id="RU362011"/>
    </source>
</evidence>
<feature type="transmembrane region" description="Helical" evidence="9">
    <location>
        <begin position="339"/>
        <end position="357"/>
    </location>
</feature>
<feature type="transmembrane region" description="Helical" evidence="9">
    <location>
        <begin position="305"/>
        <end position="327"/>
    </location>
</feature>
<dbReference type="InterPro" id="IPR006668">
    <property type="entry name" value="Mg_transptr_MgtE_intracell_dom"/>
</dbReference>
<dbReference type="InterPro" id="IPR046342">
    <property type="entry name" value="CBS_dom_sf"/>
</dbReference>
<dbReference type="SUPFAM" id="SSF54631">
    <property type="entry name" value="CBS-domain pair"/>
    <property type="match status" value="1"/>
</dbReference>
<evidence type="ECO:0000256" key="7">
    <source>
        <dbReference type="ARBA" id="ARBA00023136"/>
    </source>
</evidence>
<evidence type="ECO:0000256" key="3">
    <source>
        <dbReference type="ARBA" id="ARBA00022448"/>
    </source>
</evidence>
<keyword evidence="9" id="KW-1003">Cell membrane</keyword>
<keyword evidence="3 9" id="KW-0813">Transport</keyword>
<dbReference type="SUPFAM" id="SSF158791">
    <property type="entry name" value="MgtE N-terminal domain-like"/>
    <property type="match status" value="1"/>
</dbReference>
<feature type="transmembrane region" description="Helical" evidence="9">
    <location>
        <begin position="391"/>
        <end position="415"/>
    </location>
</feature>
<dbReference type="InterPro" id="IPR038076">
    <property type="entry name" value="MgtE_N_sf"/>
</dbReference>
<dbReference type="Pfam" id="PF03448">
    <property type="entry name" value="MgtE_N"/>
    <property type="match status" value="1"/>
</dbReference>
<keyword evidence="6 9" id="KW-1133">Transmembrane helix</keyword>
<keyword evidence="4 9" id="KW-0812">Transmembrane</keyword>
<dbReference type="InterPro" id="IPR000644">
    <property type="entry name" value="CBS_dom"/>
</dbReference>
<dbReference type="Gene3D" id="3.10.580.10">
    <property type="entry name" value="CBS-domain"/>
    <property type="match status" value="1"/>
</dbReference>
<keyword evidence="12" id="KW-1185">Reference proteome</keyword>
<comment type="subunit">
    <text evidence="9">Homodimer.</text>
</comment>
<evidence type="ECO:0000256" key="6">
    <source>
        <dbReference type="ARBA" id="ARBA00022989"/>
    </source>
</evidence>
<dbReference type="EMBL" id="CP148067">
    <property type="protein sequence ID" value="WXL28816.1"/>
    <property type="molecule type" value="Genomic_DNA"/>
</dbReference>
<keyword evidence="9" id="KW-0479">Metal-binding</keyword>
<evidence type="ECO:0000256" key="5">
    <source>
        <dbReference type="ARBA" id="ARBA00022842"/>
    </source>
</evidence>
<comment type="function">
    <text evidence="9">Acts as a magnesium transporter.</text>
</comment>
<keyword evidence="7 9" id="KW-0472">Membrane</keyword>
<dbReference type="InterPro" id="IPR006669">
    <property type="entry name" value="MgtE_transporter"/>
</dbReference>
<dbReference type="Proteomes" id="UP001477443">
    <property type="component" value="Chromosome"/>
</dbReference>
<comment type="similarity">
    <text evidence="2 9">Belongs to the SLC41A transporter family.</text>
</comment>
<feature type="transmembrane region" description="Helical" evidence="9">
    <location>
        <begin position="427"/>
        <end position="457"/>
    </location>
</feature>
<dbReference type="PANTHER" id="PTHR43773:SF1">
    <property type="entry name" value="MAGNESIUM TRANSPORTER MGTE"/>
    <property type="match status" value="1"/>
</dbReference>
<dbReference type="Pfam" id="PF00571">
    <property type="entry name" value="CBS"/>
    <property type="match status" value="2"/>
</dbReference>
<dbReference type="PROSITE" id="PS51371">
    <property type="entry name" value="CBS"/>
    <property type="match status" value="1"/>
</dbReference>
<dbReference type="SMART" id="SM00116">
    <property type="entry name" value="CBS"/>
    <property type="match status" value="2"/>
</dbReference>
<dbReference type="RefSeq" id="WP_051590850.1">
    <property type="nucleotide sequence ID" value="NZ_CP148067.1"/>
</dbReference>
<reference evidence="11" key="1">
    <citation type="submission" date="2024-03" db="EMBL/GenBank/DDBJ databases">
        <title>Complete genome sequence of Mycoplasma felifaucium Z921 isolated from the trachea of a cheetah.</title>
        <authorList>
            <person name="Spergser J."/>
        </authorList>
    </citation>
    <scope>NUCLEOTIDE SEQUENCE [LARGE SCALE GENOMIC DNA]</scope>
    <source>
        <strain evidence="11">Z921</strain>
    </source>
</reference>
<feature type="transmembrane region" description="Helical" evidence="9">
    <location>
        <begin position="469"/>
        <end position="495"/>
    </location>
</feature>
<dbReference type="NCBIfam" id="TIGR00400">
    <property type="entry name" value="mgtE"/>
    <property type="match status" value="1"/>
</dbReference>
<dbReference type="InterPro" id="IPR036739">
    <property type="entry name" value="SLC41_membr_dom_sf"/>
</dbReference>
<feature type="domain" description="CBS" evidence="10">
    <location>
        <begin position="219"/>
        <end position="275"/>
    </location>
</feature>
<comment type="subcellular location">
    <subcellularLocation>
        <location evidence="9">Cell membrane</location>
        <topology evidence="9">Multi-pass membrane protein</topology>
    </subcellularLocation>
    <subcellularLocation>
        <location evidence="1">Membrane</location>
        <topology evidence="1">Multi-pass membrane protein</topology>
    </subcellularLocation>
</comment>
<dbReference type="Gene3D" id="1.10.357.20">
    <property type="entry name" value="SLC41 divalent cation transporters, integral membrane domain"/>
    <property type="match status" value="1"/>
</dbReference>
<evidence type="ECO:0000256" key="2">
    <source>
        <dbReference type="ARBA" id="ARBA00009749"/>
    </source>
</evidence>
<evidence type="ECO:0000256" key="4">
    <source>
        <dbReference type="ARBA" id="ARBA00022692"/>
    </source>
</evidence>
<evidence type="ECO:0000313" key="12">
    <source>
        <dbReference type="Proteomes" id="UP001477443"/>
    </source>
</evidence>
<keyword evidence="5 9" id="KW-0460">Magnesium</keyword>
<dbReference type="SMART" id="SM00924">
    <property type="entry name" value="MgtE_N"/>
    <property type="match status" value="1"/>
</dbReference>
<evidence type="ECO:0000256" key="1">
    <source>
        <dbReference type="ARBA" id="ARBA00004141"/>
    </source>
</evidence>
<evidence type="ECO:0000256" key="8">
    <source>
        <dbReference type="PROSITE-ProRule" id="PRU00703"/>
    </source>
</evidence>
<dbReference type="InterPro" id="IPR006667">
    <property type="entry name" value="SLC41_membr_dom"/>
</dbReference>
<dbReference type="Gene3D" id="1.25.60.10">
    <property type="entry name" value="MgtE N-terminal domain-like"/>
    <property type="match status" value="1"/>
</dbReference>
<accession>A0ABZ2RP79</accession>
<gene>
    <name evidence="11" type="primary">mgtE</name>
    <name evidence="11" type="ORF">WG617_02145</name>
</gene>
<protein>
    <recommendedName>
        <fullName evidence="9">Magnesium transporter MgtE</fullName>
    </recommendedName>
</protein>
<organism evidence="11 12">
    <name type="scientific">Mycoplasmopsis felifaucium</name>
    <dbReference type="NCBI Taxonomy" id="35768"/>
    <lineage>
        <taxon>Bacteria</taxon>
        <taxon>Bacillati</taxon>
        <taxon>Mycoplasmatota</taxon>
        <taxon>Mycoplasmoidales</taxon>
        <taxon>Metamycoplasmataceae</taxon>
        <taxon>Mycoplasmopsis</taxon>
    </lineage>
</organism>
<evidence type="ECO:0000259" key="10">
    <source>
        <dbReference type="PROSITE" id="PS51371"/>
    </source>
</evidence>